<comment type="caution">
    <text evidence="1">The sequence shown here is derived from an EMBL/GenBank/DDBJ whole genome shotgun (WGS) entry which is preliminary data.</text>
</comment>
<organism evidence="1 2">
    <name type="scientific">Photobacterium proteolyticum</name>
    <dbReference type="NCBI Taxonomy" id="1903952"/>
    <lineage>
        <taxon>Bacteria</taxon>
        <taxon>Pseudomonadati</taxon>
        <taxon>Pseudomonadota</taxon>
        <taxon>Gammaproteobacteria</taxon>
        <taxon>Vibrionales</taxon>
        <taxon>Vibrionaceae</taxon>
        <taxon>Photobacterium</taxon>
    </lineage>
</organism>
<evidence type="ECO:0000313" key="2">
    <source>
        <dbReference type="Proteomes" id="UP000186905"/>
    </source>
</evidence>
<accession>A0A1Q9GLT9</accession>
<dbReference type="SUPFAM" id="SSF53474">
    <property type="entry name" value="alpha/beta-Hydrolases"/>
    <property type="match status" value="1"/>
</dbReference>
<protein>
    <recommendedName>
        <fullName evidence="3">Alpha/beta hydrolase</fullName>
    </recommendedName>
</protein>
<keyword evidence="2" id="KW-1185">Reference proteome</keyword>
<dbReference type="OrthoDB" id="5810117at2"/>
<dbReference type="Proteomes" id="UP000186905">
    <property type="component" value="Unassembled WGS sequence"/>
</dbReference>
<dbReference type="AlphaFoldDB" id="A0A1Q9GLT9"/>
<dbReference type="InterPro" id="IPR029058">
    <property type="entry name" value="AB_hydrolase_fold"/>
</dbReference>
<gene>
    <name evidence="1" type="ORF">BIT28_22685</name>
</gene>
<proteinExistence type="predicted"/>
<evidence type="ECO:0008006" key="3">
    <source>
        <dbReference type="Google" id="ProtNLM"/>
    </source>
</evidence>
<name>A0A1Q9GLT9_9GAMM</name>
<dbReference type="RefSeq" id="WP_075764421.1">
    <property type="nucleotide sequence ID" value="NZ_MJIL01000075.1"/>
</dbReference>
<evidence type="ECO:0000313" key="1">
    <source>
        <dbReference type="EMBL" id="OLQ75447.1"/>
    </source>
</evidence>
<sequence>MKPVLFLVHGMGNHTEASFKTEVVTSLNAALSYYPNPDTTNIESAFDVIVFSYNDIFEDYLEKLKSEFGDIVTAASSMPELTNINELIDFKDDLKSVSEKVLFTTHWLDVVLYRFTMLGEAIRARFTSQLCQLIRSRGSSNVHIIAHSLGTAVTLDALSILYDKNLLIDPSDGKLNPITNRLGSVTYLANVAKVLEGVVPVDQTVVNPSDSGCSSRVFNINHKLDPFTMVHPYKPTGPLWTQLTNIDDELEHLATKFPHDVGNYLKNPIVNQPLFQAYFENFKYLNGLDIAQRQFKVNNKLVAASEEIIQLIEALKQPGGNDWQRFYSAFKTVYQLIKE</sequence>
<reference evidence="1 2" key="1">
    <citation type="submission" date="2016-09" db="EMBL/GenBank/DDBJ databases">
        <title>Photobacterium proteolyticum sp. nov. a protease producing bacterium isolated from ocean sediments of Laizhou Bay.</title>
        <authorList>
            <person name="Li Y."/>
        </authorList>
    </citation>
    <scope>NUCLEOTIDE SEQUENCE [LARGE SCALE GENOMIC DNA]</scope>
    <source>
        <strain evidence="1 2">13-12</strain>
    </source>
</reference>
<dbReference type="STRING" id="1903952.BIT28_22685"/>
<dbReference type="EMBL" id="MJIL01000075">
    <property type="protein sequence ID" value="OLQ75447.1"/>
    <property type="molecule type" value="Genomic_DNA"/>
</dbReference>